<keyword evidence="5" id="KW-1185">Reference proteome</keyword>
<dbReference type="Pfam" id="PF00823">
    <property type="entry name" value="PPE"/>
    <property type="match status" value="1"/>
</dbReference>
<accession>A0ABP6S2Q2</accession>
<dbReference type="Gene3D" id="1.20.1260.20">
    <property type="entry name" value="PPE superfamily"/>
    <property type="match status" value="1"/>
</dbReference>
<comment type="caution">
    <text evidence="4">The sequence shown here is derived from an EMBL/GenBank/DDBJ whole genome shotgun (WGS) entry which is preliminary data.</text>
</comment>
<dbReference type="PRINTS" id="PR01228">
    <property type="entry name" value="EGGSHELL"/>
</dbReference>
<protein>
    <recommendedName>
        <fullName evidence="3">PPE domain-containing protein</fullName>
    </recommendedName>
</protein>
<feature type="region of interest" description="Disordered" evidence="2">
    <location>
        <begin position="222"/>
        <end position="271"/>
    </location>
</feature>
<feature type="compositionally biased region" description="Gly residues" evidence="2">
    <location>
        <begin position="251"/>
        <end position="271"/>
    </location>
</feature>
<feature type="compositionally biased region" description="Gly residues" evidence="2">
    <location>
        <begin position="321"/>
        <end position="336"/>
    </location>
</feature>
<evidence type="ECO:0000256" key="1">
    <source>
        <dbReference type="ARBA" id="ARBA00010652"/>
    </source>
</evidence>
<feature type="compositionally biased region" description="Gly residues" evidence="2">
    <location>
        <begin position="399"/>
        <end position="429"/>
    </location>
</feature>
<feature type="region of interest" description="Disordered" evidence="2">
    <location>
        <begin position="399"/>
        <end position="464"/>
    </location>
</feature>
<feature type="compositionally biased region" description="Low complexity" evidence="2">
    <location>
        <begin position="305"/>
        <end position="320"/>
    </location>
</feature>
<sequence>MGLISMIDNAGSRVFGYESSAEKERKEHGEEANRIAQQQQAQLAQQNAGMDVQGFDKPAITQCVNWGGFDHAQIYSTNQDSIDQGKVGEVAQVWIEFAKELRGRGENYATDVQRIVEGGWEGEAANTAKEVGKPASDWMRASADAFEVTGNNLNAAGEAAGQARNMVDQPDGYSVGRGVAASIPFGPAGAGLDALGQMEEREQAEKAAQETMGRVYSPTLTQVDSNMPQYTGPDGSTKEPPAATQPAGTDWGTGPGANGVGPGTGGGIGGGTGGGVGGGIGGGGLPGGGYGSGGTGGFGGGAGSYPGSPSGSGSQWSGPAYGPGTGGVPGGPGGLGSGGSGAGAGGGLAGGIGGLGAGGAGGAGRGAGGLGAGGGAGRGVGTSGVGAGGRAGVGGTGAGAGAGAAGGARGAGAGRGGMGGGMGGAGQRGQSGEDAEHERPSWLEEHDDIWMNDMPKTAPPVLGE</sequence>
<organism evidence="4 5">
    <name type="scientific">Saccharopolyspora gregorii</name>
    <dbReference type="NCBI Taxonomy" id="33914"/>
    <lineage>
        <taxon>Bacteria</taxon>
        <taxon>Bacillati</taxon>
        <taxon>Actinomycetota</taxon>
        <taxon>Actinomycetes</taxon>
        <taxon>Pseudonocardiales</taxon>
        <taxon>Pseudonocardiaceae</taxon>
        <taxon>Saccharopolyspora</taxon>
    </lineage>
</organism>
<evidence type="ECO:0000259" key="3">
    <source>
        <dbReference type="Pfam" id="PF00823"/>
    </source>
</evidence>
<evidence type="ECO:0000313" key="4">
    <source>
        <dbReference type="EMBL" id="GAA3366061.1"/>
    </source>
</evidence>
<evidence type="ECO:0000256" key="2">
    <source>
        <dbReference type="SAM" id="MobiDB-lite"/>
    </source>
</evidence>
<reference evidence="5" key="1">
    <citation type="journal article" date="2019" name="Int. J. Syst. Evol. Microbiol.">
        <title>The Global Catalogue of Microorganisms (GCM) 10K type strain sequencing project: providing services to taxonomists for standard genome sequencing and annotation.</title>
        <authorList>
            <consortium name="The Broad Institute Genomics Platform"/>
            <consortium name="The Broad Institute Genome Sequencing Center for Infectious Disease"/>
            <person name="Wu L."/>
            <person name="Ma J."/>
        </authorList>
    </citation>
    <scope>NUCLEOTIDE SEQUENCE [LARGE SCALE GENOMIC DNA]</scope>
    <source>
        <strain evidence="5">JCM 9687</strain>
    </source>
</reference>
<comment type="similarity">
    <text evidence="1">Belongs to the mycobacterial PPE family.</text>
</comment>
<proteinExistence type="inferred from homology"/>
<dbReference type="InterPro" id="IPR000030">
    <property type="entry name" value="PPE_dom"/>
</dbReference>
<feature type="compositionally biased region" description="Basic and acidic residues" evidence="2">
    <location>
        <begin position="434"/>
        <end position="444"/>
    </location>
</feature>
<feature type="region of interest" description="Disordered" evidence="2">
    <location>
        <begin position="301"/>
        <end position="336"/>
    </location>
</feature>
<evidence type="ECO:0000313" key="5">
    <source>
        <dbReference type="Proteomes" id="UP001500483"/>
    </source>
</evidence>
<dbReference type="InterPro" id="IPR038332">
    <property type="entry name" value="PPE_sf"/>
</dbReference>
<dbReference type="EMBL" id="BAAAYK010000038">
    <property type="protein sequence ID" value="GAA3366061.1"/>
    <property type="molecule type" value="Genomic_DNA"/>
</dbReference>
<dbReference type="RefSeq" id="WP_344931299.1">
    <property type="nucleotide sequence ID" value="NZ_BAAAYK010000038.1"/>
</dbReference>
<name>A0ABP6S2Q2_9PSEU</name>
<feature type="domain" description="PPE" evidence="3">
    <location>
        <begin position="89"/>
        <end position="170"/>
    </location>
</feature>
<gene>
    <name evidence="4" type="ORF">GCM10020366_68400</name>
</gene>
<dbReference type="Proteomes" id="UP001500483">
    <property type="component" value="Unassembled WGS sequence"/>
</dbReference>